<dbReference type="Gene3D" id="2.120.10.30">
    <property type="entry name" value="TolB, C-terminal domain"/>
    <property type="match status" value="1"/>
</dbReference>
<evidence type="ECO:0000256" key="1">
    <source>
        <dbReference type="ARBA" id="ARBA00022617"/>
    </source>
</evidence>
<dbReference type="Proteomes" id="UP000628448">
    <property type="component" value="Unassembled WGS sequence"/>
</dbReference>
<dbReference type="InterPro" id="IPR054539">
    <property type="entry name" value="Beta-prop_PDH"/>
</dbReference>
<dbReference type="SUPFAM" id="SSF46626">
    <property type="entry name" value="Cytochrome c"/>
    <property type="match status" value="1"/>
</dbReference>
<sequence length="579" mass="64481">MRKLLRYCMLFVAAPVLTQCKPGLPEGDKDNGGLMLPNGFDAVVVADSLGAARHMAVNDNGDIYVKLRRSYPDGSNVVLRDENNDGKADIIKKFSVYIDSFNYGTAMRINNGYLYYSSSSDICRVKLKPGEMVPDTTTVQLILRDDFAHDVHGFNHTAKPLTFDDKGNMYVPYGSPSDVCQLLDRTPGSPGQMPCPQLDEHAGVWMFDPNKPNQTIKDGKRYATGIRSAVAITWNPADKTIYVVQHGRDDLHRTWPEKYDKWTSALQPSEEFLRVKEGTNAGWPYYYYDFEQKKKLLNPEYGGDGKIEADGKKFEQPLIGFPGHFAPNDILFYTGNQFPDHYKNGAFIAFHGSTIRGPYSQGGYFVAFVPFKNGQPSGDWEVFADGFSGMDTIVNTSDALHRPMGLAQGPDGSLYISDSKKGTIWRIMYKGDKNKFGAADLTAMATRKATSAHIKDPDPVKDNLQKEMVSGGEKIYKTYCVACHLADGKGDGSRFPPLDRSEYVLGDKNRLINVILHGLQEPVTIKGKTYNNVMPAHNYLSDADIAMLLTYVRKSFGNDASEVLSTEVQAQRYAKEEAK</sequence>
<dbReference type="Pfam" id="PF00034">
    <property type="entry name" value="Cytochrom_C"/>
    <property type="match status" value="1"/>
</dbReference>
<dbReference type="RefSeq" id="WP_196989168.1">
    <property type="nucleotide sequence ID" value="NZ_JADWYR010000001.1"/>
</dbReference>
<dbReference type="AlphaFoldDB" id="A0A931E3X6"/>
<evidence type="ECO:0000313" key="6">
    <source>
        <dbReference type="EMBL" id="MBG9375096.1"/>
    </source>
</evidence>
<name>A0A931E3X6_9BACT</name>
<keyword evidence="2 4" id="KW-0479">Metal-binding</keyword>
<dbReference type="PANTHER" id="PTHR33546">
    <property type="entry name" value="LARGE, MULTIFUNCTIONAL SECRETED PROTEIN-RELATED"/>
    <property type="match status" value="1"/>
</dbReference>
<dbReference type="InterPro" id="IPR011041">
    <property type="entry name" value="Quinoprot_gluc/sorb_DH_b-prop"/>
</dbReference>
<evidence type="ECO:0000256" key="4">
    <source>
        <dbReference type="PROSITE-ProRule" id="PRU00433"/>
    </source>
</evidence>
<dbReference type="EMBL" id="JADWYR010000001">
    <property type="protein sequence ID" value="MBG9375096.1"/>
    <property type="molecule type" value="Genomic_DNA"/>
</dbReference>
<evidence type="ECO:0000256" key="2">
    <source>
        <dbReference type="ARBA" id="ARBA00022723"/>
    </source>
</evidence>
<reference evidence="6" key="1">
    <citation type="submission" date="2020-11" db="EMBL/GenBank/DDBJ databases">
        <title>Bacterial whole genome sequence for Panacibacter sp. DH6.</title>
        <authorList>
            <person name="Le V."/>
            <person name="Ko S."/>
            <person name="Ahn C.-Y."/>
            <person name="Oh H.-M."/>
        </authorList>
    </citation>
    <scope>NUCLEOTIDE SEQUENCE</scope>
    <source>
        <strain evidence="6">DH6</strain>
    </source>
</reference>
<proteinExistence type="predicted"/>
<keyword evidence="7" id="KW-1185">Reference proteome</keyword>
<dbReference type="InterPro" id="IPR009056">
    <property type="entry name" value="Cyt_c-like_dom"/>
</dbReference>
<dbReference type="GO" id="GO:0009055">
    <property type="term" value="F:electron transfer activity"/>
    <property type="evidence" value="ECO:0007669"/>
    <property type="project" value="InterPro"/>
</dbReference>
<dbReference type="SUPFAM" id="SSF50952">
    <property type="entry name" value="Soluble quinoprotein glucose dehydrogenase"/>
    <property type="match status" value="1"/>
</dbReference>
<dbReference type="GO" id="GO:0020037">
    <property type="term" value="F:heme binding"/>
    <property type="evidence" value="ECO:0007669"/>
    <property type="project" value="InterPro"/>
</dbReference>
<dbReference type="InterPro" id="IPR011042">
    <property type="entry name" value="6-blade_b-propeller_TolB-like"/>
</dbReference>
<accession>A0A931E3X6</accession>
<feature type="domain" description="Cytochrome c" evidence="5">
    <location>
        <begin position="467"/>
        <end position="556"/>
    </location>
</feature>
<keyword evidence="3 4" id="KW-0408">Iron</keyword>
<dbReference type="PANTHER" id="PTHR33546:SF1">
    <property type="entry name" value="LARGE, MULTIFUNCTIONAL SECRETED PROTEIN"/>
    <property type="match status" value="1"/>
</dbReference>
<protein>
    <submittedName>
        <fullName evidence="6">PQQ-dependent sugar dehydrogenase</fullName>
    </submittedName>
</protein>
<dbReference type="InterPro" id="IPR036909">
    <property type="entry name" value="Cyt_c-like_dom_sf"/>
</dbReference>
<dbReference type="PROSITE" id="PS51007">
    <property type="entry name" value="CYTC"/>
    <property type="match status" value="1"/>
</dbReference>
<organism evidence="6 7">
    <name type="scientific">Panacibacter microcysteis</name>
    <dbReference type="NCBI Taxonomy" id="2793269"/>
    <lineage>
        <taxon>Bacteria</taxon>
        <taxon>Pseudomonadati</taxon>
        <taxon>Bacteroidota</taxon>
        <taxon>Chitinophagia</taxon>
        <taxon>Chitinophagales</taxon>
        <taxon>Chitinophagaceae</taxon>
        <taxon>Panacibacter</taxon>
    </lineage>
</organism>
<comment type="caution">
    <text evidence="6">The sequence shown here is derived from an EMBL/GenBank/DDBJ whole genome shotgun (WGS) entry which is preliminary data.</text>
</comment>
<keyword evidence="1 4" id="KW-0349">Heme</keyword>
<evidence type="ECO:0000259" key="5">
    <source>
        <dbReference type="PROSITE" id="PS51007"/>
    </source>
</evidence>
<gene>
    <name evidence="6" type="ORF">I5907_02570</name>
</gene>
<dbReference type="Pfam" id="PF22807">
    <property type="entry name" value="TrAA12"/>
    <property type="match status" value="1"/>
</dbReference>
<dbReference type="Gene3D" id="1.10.760.10">
    <property type="entry name" value="Cytochrome c-like domain"/>
    <property type="match status" value="1"/>
</dbReference>
<evidence type="ECO:0000313" key="7">
    <source>
        <dbReference type="Proteomes" id="UP000628448"/>
    </source>
</evidence>
<evidence type="ECO:0000256" key="3">
    <source>
        <dbReference type="ARBA" id="ARBA00023004"/>
    </source>
</evidence>
<dbReference type="GO" id="GO:0046872">
    <property type="term" value="F:metal ion binding"/>
    <property type="evidence" value="ECO:0007669"/>
    <property type="project" value="UniProtKB-KW"/>
</dbReference>